<organism evidence="1 2">
    <name type="scientific">Candidatus Aphodousia faecigallinarum</name>
    <dbReference type="NCBI Taxonomy" id="2840677"/>
    <lineage>
        <taxon>Bacteria</taxon>
        <taxon>Pseudomonadati</taxon>
        <taxon>Pseudomonadota</taxon>
        <taxon>Betaproteobacteria</taxon>
        <taxon>Burkholderiales</taxon>
        <taxon>Sutterellaceae</taxon>
        <taxon>Sutterellaceae incertae sedis</taxon>
        <taxon>Candidatus Aphodousia</taxon>
    </lineage>
</organism>
<evidence type="ECO:0000313" key="2">
    <source>
        <dbReference type="Proteomes" id="UP000824083"/>
    </source>
</evidence>
<evidence type="ECO:0000313" key="1">
    <source>
        <dbReference type="EMBL" id="HIU37169.1"/>
    </source>
</evidence>
<comment type="caution">
    <text evidence="1">The sequence shown here is derived from an EMBL/GenBank/DDBJ whole genome shotgun (WGS) entry which is preliminary data.</text>
</comment>
<name>A0A9D1IJX1_9BURK</name>
<dbReference type="EMBL" id="DVMY01000049">
    <property type="protein sequence ID" value="HIU37169.1"/>
    <property type="molecule type" value="Genomic_DNA"/>
</dbReference>
<dbReference type="AlphaFoldDB" id="A0A9D1IJX1"/>
<proteinExistence type="predicted"/>
<accession>A0A9D1IJX1</accession>
<sequence>MSKTQISTLSDGIHAVGGVVGLRVSKQGHKIRYLMRWTRHGVRHDYYLSNEDNS</sequence>
<reference evidence="1" key="2">
    <citation type="journal article" date="2021" name="PeerJ">
        <title>Extensive microbial diversity within the chicken gut microbiome revealed by metagenomics and culture.</title>
        <authorList>
            <person name="Gilroy R."/>
            <person name="Ravi A."/>
            <person name="Getino M."/>
            <person name="Pursley I."/>
            <person name="Horton D.L."/>
            <person name="Alikhan N.F."/>
            <person name="Baker D."/>
            <person name="Gharbi K."/>
            <person name="Hall N."/>
            <person name="Watson M."/>
            <person name="Adriaenssens E.M."/>
            <person name="Foster-Nyarko E."/>
            <person name="Jarju S."/>
            <person name="Secka A."/>
            <person name="Antonio M."/>
            <person name="Oren A."/>
            <person name="Chaudhuri R.R."/>
            <person name="La Ragione R."/>
            <person name="Hildebrand F."/>
            <person name="Pallen M.J."/>
        </authorList>
    </citation>
    <scope>NUCLEOTIDE SEQUENCE</scope>
    <source>
        <strain evidence="1">7463</strain>
    </source>
</reference>
<reference evidence="1" key="1">
    <citation type="submission" date="2020-10" db="EMBL/GenBank/DDBJ databases">
        <authorList>
            <person name="Gilroy R."/>
        </authorList>
    </citation>
    <scope>NUCLEOTIDE SEQUENCE</scope>
    <source>
        <strain evidence="1">7463</strain>
    </source>
</reference>
<protein>
    <submittedName>
        <fullName evidence="1">Uncharacterized protein</fullName>
    </submittedName>
</protein>
<dbReference type="Proteomes" id="UP000824083">
    <property type="component" value="Unassembled WGS sequence"/>
</dbReference>
<gene>
    <name evidence="1" type="ORF">IAC56_02715</name>
</gene>